<protein>
    <recommendedName>
        <fullName evidence="1">BTB domain-containing protein</fullName>
    </recommendedName>
</protein>
<dbReference type="Proteomes" id="UP000799770">
    <property type="component" value="Unassembled WGS sequence"/>
</dbReference>
<gene>
    <name evidence="2" type="ORF">BDV96DRAFT_473435</name>
</gene>
<dbReference type="EMBL" id="ML977325">
    <property type="protein sequence ID" value="KAF2114337.1"/>
    <property type="molecule type" value="Genomic_DNA"/>
</dbReference>
<reference evidence="2" key="1">
    <citation type="journal article" date="2020" name="Stud. Mycol.">
        <title>101 Dothideomycetes genomes: a test case for predicting lifestyles and emergence of pathogens.</title>
        <authorList>
            <person name="Haridas S."/>
            <person name="Albert R."/>
            <person name="Binder M."/>
            <person name="Bloem J."/>
            <person name="Labutti K."/>
            <person name="Salamov A."/>
            <person name="Andreopoulos B."/>
            <person name="Baker S."/>
            <person name="Barry K."/>
            <person name="Bills G."/>
            <person name="Bluhm B."/>
            <person name="Cannon C."/>
            <person name="Castanera R."/>
            <person name="Culley D."/>
            <person name="Daum C."/>
            <person name="Ezra D."/>
            <person name="Gonzalez J."/>
            <person name="Henrissat B."/>
            <person name="Kuo A."/>
            <person name="Liang C."/>
            <person name="Lipzen A."/>
            <person name="Lutzoni F."/>
            <person name="Magnuson J."/>
            <person name="Mondo S."/>
            <person name="Nolan M."/>
            <person name="Ohm R."/>
            <person name="Pangilinan J."/>
            <person name="Park H.-J."/>
            <person name="Ramirez L."/>
            <person name="Alfaro M."/>
            <person name="Sun H."/>
            <person name="Tritt A."/>
            <person name="Yoshinaga Y."/>
            <person name="Zwiers L.-H."/>
            <person name="Turgeon B."/>
            <person name="Goodwin S."/>
            <person name="Spatafora J."/>
            <person name="Crous P."/>
            <person name="Grigoriev I."/>
        </authorList>
    </citation>
    <scope>NUCLEOTIDE SEQUENCE</scope>
    <source>
        <strain evidence="2">CBS 627.86</strain>
    </source>
</reference>
<feature type="domain" description="BTB" evidence="1">
    <location>
        <begin position="1"/>
        <end position="60"/>
    </location>
</feature>
<keyword evidence="3" id="KW-1185">Reference proteome</keyword>
<dbReference type="OrthoDB" id="2414723at2759"/>
<name>A0A6A5Z692_9PLEO</name>
<dbReference type="Gene3D" id="3.30.710.10">
    <property type="entry name" value="Potassium Channel Kv1.1, Chain A"/>
    <property type="match status" value="1"/>
</dbReference>
<feature type="non-terminal residue" evidence="2">
    <location>
        <position position="115"/>
    </location>
</feature>
<dbReference type="PANTHER" id="PTHR14499:SF136">
    <property type="entry name" value="GH08630P"/>
    <property type="match status" value="1"/>
</dbReference>
<dbReference type="InterPro" id="IPR000210">
    <property type="entry name" value="BTB/POZ_dom"/>
</dbReference>
<dbReference type="AlphaFoldDB" id="A0A6A5Z692"/>
<evidence type="ECO:0000259" key="1">
    <source>
        <dbReference type="PROSITE" id="PS50097"/>
    </source>
</evidence>
<dbReference type="Pfam" id="PF02214">
    <property type="entry name" value="BTB_2"/>
    <property type="match status" value="1"/>
</dbReference>
<evidence type="ECO:0000313" key="2">
    <source>
        <dbReference type="EMBL" id="KAF2114337.1"/>
    </source>
</evidence>
<accession>A0A6A5Z692</accession>
<dbReference type="InterPro" id="IPR011333">
    <property type="entry name" value="SKP1/BTB/POZ_sf"/>
</dbReference>
<evidence type="ECO:0000313" key="3">
    <source>
        <dbReference type="Proteomes" id="UP000799770"/>
    </source>
</evidence>
<dbReference type="PANTHER" id="PTHR14499">
    <property type="entry name" value="POTASSIUM CHANNEL TETRAMERIZATION DOMAIN-CONTAINING"/>
    <property type="match status" value="1"/>
</dbReference>
<dbReference type="InterPro" id="IPR003131">
    <property type="entry name" value="T1-type_BTB"/>
</dbReference>
<dbReference type="SUPFAM" id="SSF54695">
    <property type="entry name" value="POZ domain"/>
    <property type="match status" value="1"/>
</dbReference>
<dbReference type="PROSITE" id="PS50097">
    <property type="entry name" value="BTB"/>
    <property type="match status" value="1"/>
</dbReference>
<organism evidence="2 3">
    <name type="scientific">Lophiotrema nucula</name>
    <dbReference type="NCBI Taxonomy" id="690887"/>
    <lineage>
        <taxon>Eukaryota</taxon>
        <taxon>Fungi</taxon>
        <taxon>Dikarya</taxon>
        <taxon>Ascomycota</taxon>
        <taxon>Pezizomycotina</taxon>
        <taxon>Dothideomycetes</taxon>
        <taxon>Pleosporomycetidae</taxon>
        <taxon>Pleosporales</taxon>
        <taxon>Lophiotremataceae</taxon>
        <taxon>Lophiotrema</taxon>
    </lineage>
</organism>
<dbReference type="GO" id="GO:0051260">
    <property type="term" value="P:protein homooligomerization"/>
    <property type="evidence" value="ECO:0007669"/>
    <property type="project" value="InterPro"/>
</dbReference>
<feature type="non-terminal residue" evidence="2">
    <location>
        <position position="1"/>
    </location>
</feature>
<proteinExistence type="predicted"/>
<sequence length="115" mass="13581">FIVLDVGGRKYRTYKSTLDESEWFRNFFDRWDDPSIRQQDGSFFVDADPDVFKHVLAFMRRPSTFPLFWTKEKGFDLDLYNGLAAEADYFGLHGLRDWITSHGFRRAVQTSIVTK</sequence>
<dbReference type="SMART" id="SM00225">
    <property type="entry name" value="BTB"/>
    <property type="match status" value="1"/>
</dbReference>